<evidence type="ECO:0000313" key="15">
    <source>
        <dbReference type="Proteomes" id="UP000177395"/>
    </source>
</evidence>
<dbReference type="GO" id="GO:0006281">
    <property type="term" value="P:DNA repair"/>
    <property type="evidence" value="ECO:0007669"/>
    <property type="project" value="UniProtKB-UniRule"/>
</dbReference>
<comment type="caution">
    <text evidence="14">The sequence shown here is derived from an EMBL/GenBank/DDBJ whole genome shotgun (WGS) entry which is preliminary data.</text>
</comment>
<dbReference type="PRINTS" id="PR00696">
    <property type="entry name" value="RSOLVASERUVC"/>
</dbReference>
<dbReference type="PANTHER" id="PTHR30194">
    <property type="entry name" value="CROSSOVER JUNCTION ENDODEOXYRIBONUCLEASE RUVC"/>
    <property type="match status" value="1"/>
</dbReference>
<keyword evidence="11 13" id="KW-0234">DNA repair</keyword>
<keyword evidence="10 13" id="KW-0233">DNA recombination</keyword>
<dbReference type="InterPro" id="IPR036397">
    <property type="entry name" value="RNaseH_sf"/>
</dbReference>
<feature type="active site" evidence="13">
    <location>
        <position position="7"/>
    </location>
</feature>
<comment type="similarity">
    <text evidence="1 13">Belongs to the RuvC family.</text>
</comment>
<dbReference type="CDD" id="cd16962">
    <property type="entry name" value="RuvC"/>
    <property type="match status" value="1"/>
</dbReference>
<dbReference type="GO" id="GO:0008821">
    <property type="term" value="F:crossover junction DNA endonuclease activity"/>
    <property type="evidence" value="ECO:0007669"/>
    <property type="project" value="UniProtKB-UniRule"/>
</dbReference>
<organism evidence="14 15">
    <name type="scientific">Candidatus Kaiserbacteria bacterium RIFOXYB1_FULL_46_14</name>
    <dbReference type="NCBI Taxonomy" id="1798531"/>
    <lineage>
        <taxon>Bacteria</taxon>
        <taxon>Candidatus Kaiseribacteriota</taxon>
    </lineage>
</organism>
<keyword evidence="3 13" id="KW-0540">Nuclease</keyword>
<evidence type="ECO:0000256" key="4">
    <source>
        <dbReference type="ARBA" id="ARBA00022723"/>
    </source>
</evidence>
<evidence type="ECO:0000256" key="8">
    <source>
        <dbReference type="ARBA" id="ARBA00022842"/>
    </source>
</evidence>
<dbReference type="GO" id="GO:0003677">
    <property type="term" value="F:DNA binding"/>
    <property type="evidence" value="ECO:0007669"/>
    <property type="project" value="UniProtKB-KW"/>
</dbReference>
<accession>A0A1F6FI98</accession>
<keyword evidence="6 13" id="KW-0227">DNA damage</keyword>
<dbReference type="SUPFAM" id="SSF53098">
    <property type="entry name" value="Ribonuclease H-like"/>
    <property type="match status" value="1"/>
</dbReference>
<reference evidence="14 15" key="1">
    <citation type="journal article" date="2016" name="Nat. Commun.">
        <title>Thousands of microbial genomes shed light on interconnected biogeochemical processes in an aquifer system.</title>
        <authorList>
            <person name="Anantharaman K."/>
            <person name="Brown C.T."/>
            <person name="Hug L.A."/>
            <person name="Sharon I."/>
            <person name="Castelle C.J."/>
            <person name="Probst A.J."/>
            <person name="Thomas B.C."/>
            <person name="Singh A."/>
            <person name="Wilkins M.J."/>
            <person name="Karaoz U."/>
            <person name="Brodie E.L."/>
            <person name="Williams K.H."/>
            <person name="Hubbard S.S."/>
            <person name="Banfield J.F."/>
        </authorList>
    </citation>
    <scope>NUCLEOTIDE SEQUENCE [LARGE SCALE GENOMIC DNA]</scope>
</reference>
<evidence type="ECO:0000256" key="9">
    <source>
        <dbReference type="ARBA" id="ARBA00023125"/>
    </source>
</evidence>
<comment type="catalytic activity">
    <reaction evidence="12 13">
        <text>Endonucleolytic cleavage at a junction such as a reciprocal single-stranded crossover between two homologous DNA duplexes (Holliday junction).</text>
        <dbReference type="EC" id="3.1.21.10"/>
    </reaction>
</comment>
<dbReference type="FunFam" id="3.30.420.10:FF:000002">
    <property type="entry name" value="Crossover junction endodeoxyribonuclease RuvC"/>
    <property type="match status" value="1"/>
</dbReference>
<evidence type="ECO:0000256" key="6">
    <source>
        <dbReference type="ARBA" id="ARBA00022763"/>
    </source>
</evidence>
<feature type="active site" evidence="13">
    <location>
        <position position="140"/>
    </location>
</feature>
<dbReference type="AlphaFoldDB" id="A0A1F6FI98"/>
<dbReference type="Gene3D" id="3.30.420.10">
    <property type="entry name" value="Ribonuclease H-like superfamily/Ribonuclease H"/>
    <property type="match status" value="1"/>
</dbReference>
<gene>
    <name evidence="13" type="primary">ruvC</name>
    <name evidence="14" type="ORF">A2392_02300</name>
</gene>
<comment type="function">
    <text evidence="13">The RuvA-RuvB-RuvC complex processes Holliday junction (HJ) DNA during genetic recombination and DNA repair. Endonuclease that resolves HJ intermediates. Cleaves cruciform DNA by making single-stranded nicks across the HJ at symmetrical positions within the homologous arms, yielding a 5'-phosphate and a 3'-hydroxyl group; requires a central core of homology in the junction. The consensus cleavage sequence is 5'-(A/T)TT(C/G)-3'. Cleavage occurs on the 3'-side of the TT dinucleotide at the point of strand exchange. HJ branch migration catalyzed by RuvA-RuvB allows RuvC to scan DNA until it finds its consensus sequence, where it cleaves and resolves the cruciform DNA.</text>
</comment>
<sequence>MRIIGIDPGYDRLGVAVMEKQDGKETLIFSTCLQSDRNSSIADRIEKLGNQLVEILATYQPNQLAIEKLFFNQNRTTAIAVAEMRGVVIYLAKCHNCTVTEFGPQEIKVAVTGYGKSDKRAVAEMLPRLVKNLPATALDDEYDAIAIALTGLVSASFTP</sequence>
<comment type="cofactor">
    <cofactor evidence="13">
        <name>Mg(2+)</name>
        <dbReference type="ChEBI" id="CHEBI:18420"/>
    </cofactor>
    <text evidence="13">Binds 2 Mg(2+) ion per subunit.</text>
</comment>
<evidence type="ECO:0000256" key="12">
    <source>
        <dbReference type="ARBA" id="ARBA00029354"/>
    </source>
</evidence>
<dbReference type="EMBL" id="MFMS01000006">
    <property type="protein sequence ID" value="OGG85583.1"/>
    <property type="molecule type" value="Genomic_DNA"/>
</dbReference>
<dbReference type="Proteomes" id="UP000177395">
    <property type="component" value="Unassembled WGS sequence"/>
</dbReference>
<dbReference type="GO" id="GO:0000287">
    <property type="term" value="F:magnesium ion binding"/>
    <property type="evidence" value="ECO:0007669"/>
    <property type="project" value="UniProtKB-UniRule"/>
</dbReference>
<keyword evidence="5 13" id="KW-0255">Endonuclease</keyword>
<dbReference type="EC" id="3.1.21.10" evidence="13"/>
<evidence type="ECO:0000256" key="10">
    <source>
        <dbReference type="ARBA" id="ARBA00023172"/>
    </source>
</evidence>
<keyword evidence="9 13" id="KW-0238">DNA-binding</keyword>
<evidence type="ECO:0000256" key="11">
    <source>
        <dbReference type="ARBA" id="ARBA00023204"/>
    </source>
</evidence>
<dbReference type="HAMAP" id="MF_00034">
    <property type="entry name" value="RuvC"/>
    <property type="match status" value="1"/>
</dbReference>
<feature type="active site" evidence="13">
    <location>
        <position position="67"/>
    </location>
</feature>
<protein>
    <recommendedName>
        <fullName evidence="13">Crossover junction endodeoxyribonuclease RuvC</fullName>
        <ecNumber evidence="13">3.1.21.10</ecNumber>
    </recommendedName>
    <alternativeName>
        <fullName evidence="13">Holliday junction nuclease RuvC</fullName>
    </alternativeName>
    <alternativeName>
        <fullName evidence="13">Holliday junction resolvase RuvC</fullName>
    </alternativeName>
</protein>
<keyword evidence="8 13" id="KW-0460">Magnesium</keyword>
<evidence type="ECO:0000256" key="2">
    <source>
        <dbReference type="ARBA" id="ARBA00022490"/>
    </source>
</evidence>
<dbReference type="Pfam" id="PF02075">
    <property type="entry name" value="RuvC"/>
    <property type="match status" value="1"/>
</dbReference>
<dbReference type="GO" id="GO:0005737">
    <property type="term" value="C:cytoplasm"/>
    <property type="evidence" value="ECO:0007669"/>
    <property type="project" value="UniProtKB-SubCell"/>
</dbReference>
<evidence type="ECO:0000256" key="7">
    <source>
        <dbReference type="ARBA" id="ARBA00022801"/>
    </source>
</evidence>
<dbReference type="PANTHER" id="PTHR30194:SF3">
    <property type="entry name" value="CROSSOVER JUNCTION ENDODEOXYRIBONUCLEASE RUVC"/>
    <property type="match status" value="1"/>
</dbReference>
<comment type="subcellular location">
    <subcellularLocation>
        <location evidence="13">Cytoplasm</location>
    </subcellularLocation>
</comment>
<keyword evidence="2 13" id="KW-0963">Cytoplasm</keyword>
<evidence type="ECO:0000256" key="3">
    <source>
        <dbReference type="ARBA" id="ARBA00022722"/>
    </source>
</evidence>
<dbReference type="GO" id="GO:0006310">
    <property type="term" value="P:DNA recombination"/>
    <property type="evidence" value="ECO:0007669"/>
    <property type="project" value="UniProtKB-UniRule"/>
</dbReference>
<dbReference type="STRING" id="1798531.A2392_02300"/>
<comment type="subunit">
    <text evidence="13">Homodimer which binds Holliday junction (HJ) DNA. The HJ becomes 2-fold symmetrical on binding to RuvC with unstacked arms; it has a different conformation from HJ DNA in complex with RuvA. In the full resolvosome a probable DNA-RuvA(4)-RuvB(12)-RuvC(2) complex forms which resolves the HJ.</text>
</comment>
<feature type="binding site" evidence="13">
    <location>
        <position position="140"/>
    </location>
    <ligand>
        <name>Mg(2+)</name>
        <dbReference type="ChEBI" id="CHEBI:18420"/>
        <label>1</label>
    </ligand>
</feature>
<evidence type="ECO:0000313" key="14">
    <source>
        <dbReference type="EMBL" id="OGG85583.1"/>
    </source>
</evidence>
<name>A0A1F6FI98_9BACT</name>
<keyword evidence="4 13" id="KW-0479">Metal-binding</keyword>
<feature type="binding site" evidence="13">
    <location>
        <position position="67"/>
    </location>
    <ligand>
        <name>Mg(2+)</name>
        <dbReference type="ChEBI" id="CHEBI:18420"/>
        <label>2</label>
    </ligand>
</feature>
<proteinExistence type="inferred from homology"/>
<evidence type="ECO:0000256" key="13">
    <source>
        <dbReference type="HAMAP-Rule" id="MF_00034"/>
    </source>
</evidence>
<dbReference type="GO" id="GO:0048476">
    <property type="term" value="C:Holliday junction resolvase complex"/>
    <property type="evidence" value="ECO:0007669"/>
    <property type="project" value="UniProtKB-UniRule"/>
</dbReference>
<dbReference type="InterPro" id="IPR012337">
    <property type="entry name" value="RNaseH-like_sf"/>
</dbReference>
<keyword evidence="7 13" id="KW-0378">Hydrolase</keyword>
<dbReference type="InterPro" id="IPR002176">
    <property type="entry name" value="X-over_junc_endoDNase_RuvC"/>
</dbReference>
<evidence type="ECO:0000256" key="5">
    <source>
        <dbReference type="ARBA" id="ARBA00022759"/>
    </source>
</evidence>
<evidence type="ECO:0000256" key="1">
    <source>
        <dbReference type="ARBA" id="ARBA00009518"/>
    </source>
</evidence>
<feature type="binding site" evidence="13">
    <location>
        <position position="7"/>
    </location>
    <ligand>
        <name>Mg(2+)</name>
        <dbReference type="ChEBI" id="CHEBI:18420"/>
        <label>1</label>
    </ligand>
</feature>